<dbReference type="GO" id="GO:0000155">
    <property type="term" value="F:phosphorelay sensor kinase activity"/>
    <property type="evidence" value="ECO:0007669"/>
    <property type="project" value="InterPro"/>
</dbReference>
<reference evidence="4" key="1">
    <citation type="submission" date="2021-05" db="EMBL/GenBank/DDBJ databases">
        <authorList>
            <person name="Stine C."/>
        </authorList>
    </citation>
    <scope>NUCLEOTIDE SEQUENCE</scope>
    <source>
        <strain evidence="4">TDS0091212</strain>
    </source>
</reference>
<reference evidence="4" key="2">
    <citation type="submission" date="2023-08" db="EMBL/GenBank/DDBJ databases">
        <title>Vibrio cholerae Outbreaks in Tanzania Exemplify Founder Flush: Simultaneous Increases in Population Size and Genetic Diversity.</title>
        <authorList>
            <person name="Debes A.K."/>
            <person name="Mohammed A."/>
            <person name="Maseke I."/>
            <person name="Almeida M."/>
            <person name="Li S."/>
            <person name="Matimba H."/>
            <person name="Joachim A."/>
            <person name="Mizinduko M."/>
            <person name="Nyanga S."/>
            <person name="Kelly M."/>
            <person name="Kachwamba Y."/>
            <person name="Schaffer A.M."/>
            <person name="Nyanga A.S."/>
            <person name="Mghamba J."/>
            <person name="Mosha F.S."/>
            <person name="Sack D.A."/>
            <person name="Stine O.C."/>
        </authorList>
    </citation>
    <scope>NUCLEOTIDE SEQUENCE</scope>
    <source>
        <strain evidence="4">TDS0091212</strain>
    </source>
</reference>
<dbReference type="RefSeq" id="WP_283769840.1">
    <property type="nucleotide sequence ID" value="NZ_JAHBND010001003.1"/>
</dbReference>
<dbReference type="SMART" id="SM00388">
    <property type="entry name" value="HisKA"/>
    <property type="match status" value="1"/>
</dbReference>
<dbReference type="InterPro" id="IPR003661">
    <property type="entry name" value="HisK_dim/P_dom"/>
</dbReference>
<proteinExistence type="predicted"/>
<organism evidence="4 5">
    <name type="scientific">Vibrio cholerae</name>
    <dbReference type="NCBI Taxonomy" id="666"/>
    <lineage>
        <taxon>Bacteria</taxon>
        <taxon>Pseudomonadati</taxon>
        <taxon>Pseudomonadota</taxon>
        <taxon>Gammaproteobacteria</taxon>
        <taxon>Vibrionales</taxon>
        <taxon>Vibrionaceae</taxon>
        <taxon>Vibrio</taxon>
    </lineage>
</organism>
<dbReference type="Proteomes" id="UP001196338">
    <property type="component" value="Unassembled WGS sequence"/>
</dbReference>
<protein>
    <recommendedName>
        <fullName evidence="2">histidine kinase</fullName>
        <ecNumber evidence="2">2.7.13.3</ecNumber>
    </recommendedName>
</protein>
<comment type="caution">
    <text evidence="4">The sequence shown here is derived from an EMBL/GenBank/DDBJ whole genome shotgun (WGS) entry which is preliminary data.</text>
</comment>
<dbReference type="Pfam" id="PF00512">
    <property type="entry name" value="HisKA"/>
    <property type="match status" value="1"/>
</dbReference>
<keyword evidence="4" id="KW-0808">Transferase</keyword>
<keyword evidence="4" id="KW-0418">Kinase</keyword>
<evidence type="ECO:0000256" key="1">
    <source>
        <dbReference type="ARBA" id="ARBA00000085"/>
    </source>
</evidence>
<dbReference type="AlphaFoldDB" id="A0AAW4L0G9"/>
<evidence type="ECO:0000256" key="2">
    <source>
        <dbReference type="ARBA" id="ARBA00012438"/>
    </source>
</evidence>
<evidence type="ECO:0000313" key="4">
    <source>
        <dbReference type="EMBL" id="MBS7675655.1"/>
    </source>
</evidence>
<comment type="catalytic activity">
    <reaction evidence="1">
        <text>ATP + protein L-histidine = ADP + protein N-phospho-L-histidine.</text>
        <dbReference type="EC" id="2.7.13.3"/>
    </reaction>
</comment>
<evidence type="ECO:0000259" key="3">
    <source>
        <dbReference type="SMART" id="SM00388"/>
    </source>
</evidence>
<sequence>MLADALAKSVEQVQAASEREGRLLRYTSHELRTPLAVLKATIELLALQSGGALPPSLQRIERSVMNMQLIAETLLWMSRERPEPLP</sequence>
<dbReference type="CDD" id="cd00082">
    <property type="entry name" value="HisKA"/>
    <property type="match status" value="1"/>
</dbReference>
<dbReference type="EMBL" id="JAHBND010001003">
    <property type="protein sequence ID" value="MBS7675655.1"/>
    <property type="molecule type" value="Genomic_DNA"/>
</dbReference>
<dbReference type="EC" id="2.7.13.3" evidence="2"/>
<dbReference type="InterPro" id="IPR036097">
    <property type="entry name" value="HisK_dim/P_sf"/>
</dbReference>
<gene>
    <name evidence="4" type="ORF">KIN13_19830</name>
</gene>
<evidence type="ECO:0000313" key="5">
    <source>
        <dbReference type="Proteomes" id="UP001196338"/>
    </source>
</evidence>
<dbReference type="SUPFAM" id="SSF47384">
    <property type="entry name" value="Homodimeric domain of signal transducing histidine kinase"/>
    <property type="match status" value="1"/>
</dbReference>
<accession>A0AAW4L0G9</accession>
<dbReference type="Gene3D" id="1.10.287.130">
    <property type="match status" value="1"/>
</dbReference>
<feature type="domain" description="Signal transduction histidine kinase dimerisation/phosphoacceptor" evidence="3">
    <location>
        <begin position="19"/>
        <end position="83"/>
    </location>
</feature>
<name>A0AAW4L0G9_VIBCL</name>
<feature type="non-terminal residue" evidence="4">
    <location>
        <position position="86"/>
    </location>
</feature>